<dbReference type="Gene3D" id="3.40.190.290">
    <property type="match status" value="1"/>
</dbReference>
<evidence type="ECO:0000313" key="7">
    <source>
        <dbReference type="Proteomes" id="UP000031586"/>
    </source>
</evidence>
<organism evidence="6 7">
    <name type="scientific">Vibrio owensii CAIM 1854 = LMG 25443</name>
    <dbReference type="NCBI Taxonomy" id="1229493"/>
    <lineage>
        <taxon>Bacteria</taxon>
        <taxon>Pseudomonadati</taxon>
        <taxon>Pseudomonadota</taxon>
        <taxon>Gammaproteobacteria</taxon>
        <taxon>Vibrionales</taxon>
        <taxon>Vibrionaceae</taxon>
        <taxon>Vibrio</taxon>
    </lineage>
</organism>
<evidence type="ECO:0000256" key="4">
    <source>
        <dbReference type="ARBA" id="ARBA00023163"/>
    </source>
</evidence>
<accession>A0A0C1VVV7</accession>
<dbReference type="GO" id="GO:0003700">
    <property type="term" value="F:DNA-binding transcription factor activity"/>
    <property type="evidence" value="ECO:0007669"/>
    <property type="project" value="InterPro"/>
</dbReference>
<dbReference type="CDD" id="cd05466">
    <property type="entry name" value="PBP2_LTTR_substrate"/>
    <property type="match status" value="1"/>
</dbReference>
<dbReference type="SUPFAM" id="SSF53850">
    <property type="entry name" value="Periplasmic binding protein-like II"/>
    <property type="match status" value="1"/>
</dbReference>
<evidence type="ECO:0000256" key="2">
    <source>
        <dbReference type="ARBA" id="ARBA00023015"/>
    </source>
</evidence>
<dbReference type="InterPro" id="IPR036388">
    <property type="entry name" value="WH-like_DNA-bd_sf"/>
</dbReference>
<dbReference type="AlphaFoldDB" id="A0A0C1VVV7"/>
<gene>
    <name evidence="6" type="ORF">H735_06840</name>
</gene>
<evidence type="ECO:0000256" key="1">
    <source>
        <dbReference type="ARBA" id="ARBA00009437"/>
    </source>
</evidence>
<evidence type="ECO:0000313" key="6">
    <source>
        <dbReference type="EMBL" id="KIF54098.1"/>
    </source>
</evidence>
<dbReference type="PROSITE" id="PS50931">
    <property type="entry name" value="HTH_LYSR"/>
    <property type="match status" value="1"/>
</dbReference>
<dbReference type="InterPro" id="IPR005119">
    <property type="entry name" value="LysR_subst-bd"/>
</dbReference>
<keyword evidence="4" id="KW-0804">Transcription</keyword>
<dbReference type="EMBL" id="JPRD01000011">
    <property type="protein sequence ID" value="KIF54098.1"/>
    <property type="molecule type" value="Genomic_DNA"/>
</dbReference>
<reference evidence="6 7" key="1">
    <citation type="submission" date="2014-07" db="EMBL/GenBank/DDBJ databases">
        <title>Unique and conserved regions in Vibrio harveyi and related species in comparison with the shrimp pathogen Vibrio harveyi CAIM 1792.</title>
        <authorList>
            <person name="Espinoza-Valles I."/>
            <person name="Vora G."/>
            <person name="Leekitcharoenphon P."/>
            <person name="Ussery D."/>
            <person name="Hoj L."/>
            <person name="Gomez-Gil B."/>
        </authorList>
    </citation>
    <scope>NUCLEOTIDE SEQUENCE [LARGE SCALE GENOMIC DNA]</scope>
    <source>
        <strain evidence="7">CAIM 1854 / LMG 25443</strain>
    </source>
</reference>
<sequence>MFTIEQLQAFVTTSEAGSFSAAARKLGRAQSVISQHIMNIELDCGVDLFDRTGRYPKLTEKGHQLMPYALATLSQLDRLNNKASQLFSAPASKLVLAVDEGIPLTRLPIALKHLEQKFPNLQVECLTASSPDIIELVKSERATTGIILSDLQMPKNVDLSNLGHIGFDVFVSSEHPLAQQKIRNIDELKQHRQLVIRSKSEDVSGLNQAFSPDIWYADDYYILLELANKGFGWCFLPEHLVSYAPNTLIKIGEEFTKLAWQVNIDLIQHQKWHSDPLHQQARLELQTLFE</sequence>
<name>A0A0C1VVV7_9VIBR</name>
<dbReference type="PANTHER" id="PTHR30126">
    <property type="entry name" value="HTH-TYPE TRANSCRIPTIONAL REGULATOR"/>
    <property type="match status" value="1"/>
</dbReference>
<dbReference type="SUPFAM" id="SSF46785">
    <property type="entry name" value="Winged helix' DNA-binding domain"/>
    <property type="match status" value="1"/>
</dbReference>
<dbReference type="Pfam" id="PF03466">
    <property type="entry name" value="LysR_substrate"/>
    <property type="match status" value="1"/>
</dbReference>
<dbReference type="Proteomes" id="UP000031586">
    <property type="component" value="Unassembled WGS sequence"/>
</dbReference>
<keyword evidence="3" id="KW-0238">DNA-binding</keyword>
<proteinExistence type="inferred from homology"/>
<dbReference type="InterPro" id="IPR036390">
    <property type="entry name" value="WH_DNA-bd_sf"/>
</dbReference>
<dbReference type="PATRIC" id="fig|1229493.5.peg.434"/>
<dbReference type="Gene3D" id="1.10.10.10">
    <property type="entry name" value="Winged helix-like DNA-binding domain superfamily/Winged helix DNA-binding domain"/>
    <property type="match status" value="1"/>
</dbReference>
<comment type="similarity">
    <text evidence="1">Belongs to the LysR transcriptional regulatory family.</text>
</comment>
<evidence type="ECO:0000259" key="5">
    <source>
        <dbReference type="PROSITE" id="PS50931"/>
    </source>
</evidence>
<dbReference type="FunFam" id="1.10.10.10:FF:000001">
    <property type="entry name" value="LysR family transcriptional regulator"/>
    <property type="match status" value="1"/>
</dbReference>
<dbReference type="RefSeq" id="WP_020194961.1">
    <property type="nucleotide sequence ID" value="NZ_BAOH01000009.1"/>
</dbReference>
<protein>
    <submittedName>
        <fullName evidence="6">LysR family transcriptional regulator</fullName>
    </submittedName>
</protein>
<keyword evidence="2" id="KW-0805">Transcription regulation</keyword>
<comment type="caution">
    <text evidence="6">The sequence shown here is derived from an EMBL/GenBank/DDBJ whole genome shotgun (WGS) entry which is preliminary data.</text>
</comment>
<dbReference type="GO" id="GO:0000976">
    <property type="term" value="F:transcription cis-regulatory region binding"/>
    <property type="evidence" value="ECO:0007669"/>
    <property type="project" value="TreeGrafter"/>
</dbReference>
<evidence type="ECO:0000256" key="3">
    <source>
        <dbReference type="ARBA" id="ARBA00023125"/>
    </source>
</evidence>
<dbReference type="PANTHER" id="PTHR30126:SF91">
    <property type="entry name" value="LYSR FAMILY TRANSCRIPTIONAL REGULATOR"/>
    <property type="match status" value="1"/>
</dbReference>
<dbReference type="Pfam" id="PF00126">
    <property type="entry name" value="HTH_1"/>
    <property type="match status" value="1"/>
</dbReference>
<dbReference type="InterPro" id="IPR000847">
    <property type="entry name" value="LysR_HTH_N"/>
</dbReference>
<feature type="domain" description="HTH lysR-type" evidence="5">
    <location>
        <begin position="2"/>
        <end position="59"/>
    </location>
</feature>